<keyword evidence="3" id="KW-1185">Reference proteome</keyword>
<accession>A0ABW9JJ85</accession>
<dbReference type="Proteomes" id="UP001517367">
    <property type="component" value="Unassembled WGS sequence"/>
</dbReference>
<evidence type="ECO:0008006" key="4">
    <source>
        <dbReference type="Google" id="ProtNLM"/>
    </source>
</evidence>
<organism evidence="2 3">
    <name type="scientific">Pedobacter helvus</name>
    <dbReference type="NCBI Taxonomy" id="2563444"/>
    <lineage>
        <taxon>Bacteria</taxon>
        <taxon>Pseudomonadati</taxon>
        <taxon>Bacteroidota</taxon>
        <taxon>Sphingobacteriia</taxon>
        <taxon>Sphingobacteriales</taxon>
        <taxon>Sphingobacteriaceae</taxon>
        <taxon>Pedobacter</taxon>
    </lineage>
</organism>
<evidence type="ECO:0000256" key="1">
    <source>
        <dbReference type="SAM" id="SignalP"/>
    </source>
</evidence>
<evidence type="ECO:0000313" key="3">
    <source>
        <dbReference type="Proteomes" id="UP001517367"/>
    </source>
</evidence>
<protein>
    <recommendedName>
        <fullName evidence="4">SprB repeat-containing protein</fullName>
    </recommendedName>
</protein>
<name>A0ABW9JJ85_9SPHI</name>
<reference evidence="2 3" key="1">
    <citation type="submission" date="2024-12" db="EMBL/GenBank/DDBJ databases">
        <authorList>
            <person name="Hu S."/>
        </authorList>
    </citation>
    <scope>NUCLEOTIDE SEQUENCE [LARGE SCALE GENOMIC DNA]</scope>
    <source>
        <strain evidence="2 3">P-25</strain>
    </source>
</reference>
<sequence length="250" mass="26004">MKRTITRTALATLFFLLGLTFSSYAQTYYQLYLCDAGTAKLRTPQEASLAVGDKVHWFVDGNPYGTPLTYDGNAGSTDITVPANLTVGLHNYTSSIESKDQCMGPLSDPFTVYKLPSKTIALSAPTNATYCGDASGSNLSSVITATTTPAAALPDGVGYTYTWSATFNGSAVNPITSIGTVGGGNAATTTFTLNTATAGTYVFNAAVVYTLLPGNTGTLRPTDGCEVNTTTTQTITVTPKPGKPTIVLAN</sequence>
<gene>
    <name evidence="2" type="ORF">E5L68_009950</name>
</gene>
<dbReference type="EMBL" id="SRMP02000013">
    <property type="protein sequence ID" value="MFN0291719.1"/>
    <property type="molecule type" value="Genomic_DNA"/>
</dbReference>
<feature type="chain" id="PRO_5045931626" description="SprB repeat-containing protein" evidence="1">
    <location>
        <begin position="26"/>
        <end position="250"/>
    </location>
</feature>
<dbReference type="RefSeq" id="WP_138730569.1">
    <property type="nucleotide sequence ID" value="NZ_SRMP02000013.1"/>
</dbReference>
<proteinExistence type="predicted"/>
<evidence type="ECO:0000313" key="2">
    <source>
        <dbReference type="EMBL" id="MFN0291719.1"/>
    </source>
</evidence>
<keyword evidence="1" id="KW-0732">Signal</keyword>
<feature type="signal peptide" evidence="1">
    <location>
        <begin position="1"/>
        <end position="25"/>
    </location>
</feature>
<comment type="caution">
    <text evidence="2">The sequence shown here is derived from an EMBL/GenBank/DDBJ whole genome shotgun (WGS) entry which is preliminary data.</text>
</comment>